<organism evidence="2 3">
    <name type="scientific">Acidihalobacter prosperus</name>
    <dbReference type="NCBI Taxonomy" id="160660"/>
    <lineage>
        <taxon>Bacteria</taxon>
        <taxon>Pseudomonadati</taxon>
        <taxon>Pseudomonadota</taxon>
        <taxon>Gammaproteobacteria</taxon>
        <taxon>Chromatiales</taxon>
        <taxon>Ectothiorhodospiraceae</taxon>
        <taxon>Acidihalobacter</taxon>
    </lineage>
</organism>
<keyword evidence="3" id="KW-1185">Reference proteome</keyword>
<dbReference type="EMBL" id="JQSG02000001">
    <property type="protein sequence ID" value="OBS10793.1"/>
    <property type="molecule type" value="Genomic_DNA"/>
</dbReference>
<gene>
    <name evidence="2" type="ORF">Thpro_020509</name>
</gene>
<keyword evidence="1" id="KW-0175">Coiled coil</keyword>
<protein>
    <recommendedName>
        <fullName evidence="4">Peptidase</fullName>
    </recommendedName>
</protein>
<evidence type="ECO:0000313" key="3">
    <source>
        <dbReference type="Proteomes" id="UP000029273"/>
    </source>
</evidence>
<evidence type="ECO:0000256" key="1">
    <source>
        <dbReference type="SAM" id="Coils"/>
    </source>
</evidence>
<proteinExistence type="predicted"/>
<reference evidence="2 3" key="1">
    <citation type="journal article" date="2014" name="Genome Announc.">
        <title>Draft Genome Sequence of the Iron-Oxidizing, Acidophilic, and Halotolerant 'Thiobacillus prosperus' Type Strain DSM 5130.</title>
        <authorList>
            <person name="Ossandon F.J."/>
            <person name="Cardenas J.P."/>
            <person name="Corbett M."/>
            <person name="Quatrini R."/>
            <person name="Holmes D.S."/>
            <person name="Watkin E."/>
        </authorList>
    </citation>
    <scope>NUCLEOTIDE SEQUENCE [LARGE SCALE GENOMIC DNA]</scope>
    <source>
        <strain evidence="2 3">DSM 5130</strain>
    </source>
</reference>
<accession>A0A1A6C899</accession>
<feature type="coiled-coil region" evidence="1">
    <location>
        <begin position="297"/>
        <end position="324"/>
    </location>
</feature>
<name>A0A1A6C899_9GAMM</name>
<dbReference type="AlphaFoldDB" id="A0A1A6C899"/>
<sequence length="453" mass="49188">MDMTHPLNIFRVGRHTAMSGATLNFTEADLAATAQAYDPAIHEAPIVVGHPAHDDPAYGWVSRVEAIGDTLQAQPHQVEEQFAELVSAGRYKKISASFYTPDSPANPVPGVYYLRHVGFLGAQPPAVKGLKQAEFADGEDGVVQVEVEFAESDAEEALFGRFVRWLRERIPADDATAFAEALSTAPWKAAASDYASAEAYCSACLVDENKPGQPKTKSQCHLPIKEPGGKVNRHALYAAQGALVGARGGVDLPADVKRAAAKKLVELLKAHKLPPAASLMRLADFSENGATETMTPEEIAAKEAEQQAREAQFAEREAALVDRERKARRSYITEFVEQLVKEGKVLPRDQAGLVEFMDSIGADVVVEFAEGATTVKKPATEWLNSFLSNLPPAIDYGERGNQQSRERVTATVQTPPGYGVRQERAELHAQALAYSEKHSVSYIQAVEAIERGQ</sequence>
<evidence type="ECO:0008006" key="4">
    <source>
        <dbReference type="Google" id="ProtNLM"/>
    </source>
</evidence>
<comment type="caution">
    <text evidence="2">The sequence shown here is derived from an EMBL/GenBank/DDBJ whole genome shotgun (WGS) entry which is preliminary data.</text>
</comment>
<evidence type="ECO:0000313" key="2">
    <source>
        <dbReference type="EMBL" id="OBS10793.1"/>
    </source>
</evidence>
<dbReference type="Proteomes" id="UP000029273">
    <property type="component" value="Unassembled WGS sequence"/>
</dbReference>
<dbReference type="RefSeq" id="WP_038086445.1">
    <property type="nucleotide sequence ID" value="NZ_JQSG02000001.1"/>
</dbReference>